<keyword evidence="1" id="KW-1133">Transmembrane helix</keyword>
<keyword evidence="1" id="KW-0472">Membrane</keyword>
<dbReference type="OrthoDB" id="3377763at2"/>
<accession>A0A4Q7ZF93</accession>
<evidence type="ECO:0000256" key="1">
    <source>
        <dbReference type="SAM" id="Phobius"/>
    </source>
</evidence>
<name>A0A4Q7ZF93_9ACTN</name>
<dbReference type="AlphaFoldDB" id="A0A4Q7ZF93"/>
<reference evidence="2 3" key="1">
    <citation type="submission" date="2019-02" db="EMBL/GenBank/DDBJ databases">
        <title>Sequencing the genomes of 1000 actinobacteria strains.</title>
        <authorList>
            <person name="Klenk H.-P."/>
        </authorList>
    </citation>
    <scope>NUCLEOTIDE SEQUENCE [LARGE SCALE GENOMIC DNA]</scope>
    <source>
        <strain evidence="2 3">DSM 45162</strain>
    </source>
</reference>
<protein>
    <submittedName>
        <fullName evidence="2">Uncharacterized protein</fullName>
    </submittedName>
</protein>
<feature type="transmembrane region" description="Helical" evidence="1">
    <location>
        <begin position="145"/>
        <end position="168"/>
    </location>
</feature>
<dbReference type="RefSeq" id="WP_130507982.1">
    <property type="nucleotide sequence ID" value="NZ_SHKY01000001.1"/>
</dbReference>
<comment type="caution">
    <text evidence="2">The sequence shown here is derived from an EMBL/GenBank/DDBJ whole genome shotgun (WGS) entry which is preliminary data.</text>
</comment>
<sequence length="181" mass="20292">MAEREYEGALAEYTTLRAEIDSRYKYQQQILALQLTLSSAIFAFGLSRPSLVGILMIVPLSSYLLCGRYVGQRTAIRWASRYITKELSERVPGGFRWSVWAAENRRPGRLLDWYLPLIICFPGASLLALGWTARFVFHPDHHSGWATAGVVSVWITGLMAVGTSSYLLSRVFADRTDRGAA</sequence>
<keyword evidence="1" id="KW-0812">Transmembrane</keyword>
<evidence type="ECO:0000313" key="3">
    <source>
        <dbReference type="Proteomes" id="UP000292564"/>
    </source>
</evidence>
<evidence type="ECO:0000313" key="2">
    <source>
        <dbReference type="EMBL" id="RZU48793.1"/>
    </source>
</evidence>
<gene>
    <name evidence="2" type="ORF">EV385_0517</name>
</gene>
<dbReference type="EMBL" id="SHKY01000001">
    <property type="protein sequence ID" value="RZU48793.1"/>
    <property type="molecule type" value="Genomic_DNA"/>
</dbReference>
<organism evidence="2 3">
    <name type="scientific">Krasilnikovia cinnamomea</name>
    <dbReference type="NCBI Taxonomy" id="349313"/>
    <lineage>
        <taxon>Bacteria</taxon>
        <taxon>Bacillati</taxon>
        <taxon>Actinomycetota</taxon>
        <taxon>Actinomycetes</taxon>
        <taxon>Micromonosporales</taxon>
        <taxon>Micromonosporaceae</taxon>
        <taxon>Krasilnikovia</taxon>
    </lineage>
</organism>
<keyword evidence="3" id="KW-1185">Reference proteome</keyword>
<dbReference type="Proteomes" id="UP000292564">
    <property type="component" value="Unassembled WGS sequence"/>
</dbReference>
<feature type="transmembrane region" description="Helical" evidence="1">
    <location>
        <begin position="30"/>
        <end position="46"/>
    </location>
</feature>
<feature type="transmembrane region" description="Helical" evidence="1">
    <location>
        <begin position="113"/>
        <end position="133"/>
    </location>
</feature>
<feature type="transmembrane region" description="Helical" evidence="1">
    <location>
        <begin position="52"/>
        <end position="71"/>
    </location>
</feature>
<proteinExistence type="predicted"/>